<organism evidence="2 3">
    <name type="scientific">Mycena venus</name>
    <dbReference type="NCBI Taxonomy" id="2733690"/>
    <lineage>
        <taxon>Eukaryota</taxon>
        <taxon>Fungi</taxon>
        <taxon>Dikarya</taxon>
        <taxon>Basidiomycota</taxon>
        <taxon>Agaricomycotina</taxon>
        <taxon>Agaricomycetes</taxon>
        <taxon>Agaricomycetidae</taxon>
        <taxon>Agaricales</taxon>
        <taxon>Marasmiineae</taxon>
        <taxon>Mycenaceae</taxon>
        <taxon>Mycena</taxon>
    </lineage>
</organism>
<accession>A0A8H6YYQ3</accession>
<evidence type="ECO:0000259" key="1">
    <source>
        <dbReference type="Pfam" id="PF12770"/>
    </source>
</evidence>
<dbReference type="Pfam" id="PF12770">
    <property type="entry name" value="CHAT"/>
    <property type="match status" value="1"/>
</dbReference>
<dbReference type="AlphaFoldDB" id="A0A8H6YYQ3"/>
<comment type="caution">
    <text evidence="2">The sequence shown here is derived from an EMBL/GenBank/DDBJ whole genome shotgun (WGS) entry which is preliminary data.</text>
</comment>
<evidence type="ECO:0000313" key="2">
    <source>
        <dbReference type="EMBL" id="KAF7369513.1"/>
    </source>
</evidence>
<dbReference type="InterPro" id="IPR024983">
    <property type="entry name" value="CHAT_dom"/>
</dbReference>
<gene>
    <name evidence="2" type="ORF">MVEN_00281100</name>
</gene>
<sequence length="549" mass="60936">MSLTDRYHRLGHEKDLTAIHAHYAASFKITTDNPQGSWRAALQWASFAEKTEPLYCLSAYSAGFDLLPEILWIGHPIPMRHAALHESNIEQATSSAVRAYMTHSKLTSAVEIMEQGMATIFQQTLQLRTDVGELPMEQAQEFTRLSSKLHSGTITDTTEIMDMVTRRNEVLAKIRQKPHLKNFLKPKPYHILRQAAQGGPVVILNSSGNHCDAILILNPISDPVHIPLPNVKLELLKSTQARLRELLGESNIRNRGQATSTRLFGKQEFFRTQTTEESFADMLSCLWMYVVAPVYQVLDAHGIYSGRLWWLPTGSFTGLPLHACPPNDKFIHSFTATLGSLANAYAKEDSNMANKVGIVGVAHGGSMDLNYLKGVKEEVGKIISIVPNAEVLEGQQATVDAVKQLLQQCSWLHFSCHGKQDLVEPTKSHLVLYRGDLALETILHMPLPHAKFVFLAACQTAMGDGQLVNESFHLGGGFIAAGFRGAIGTLWSMDDRDGPLVTEVVYSHLFRDGYPTPSSAAEALHIAIKTLRSNKVPYERWIPFIHMGV</sequence>
<name>A0A8H6YYQ3_9AGAR</name>
<feature type="domain" description="CHAT" evidence="1">
    <location>
        <begin position="284"/>
        <end position="548"/>
    </location>
</feature>
<keyword evidence="3" id="KW-1185">Reference proteome</keyword>
<dbReference type="EMBL" id="JACAZI010000002">
    <property type="protein sequence ID" value="KAF7369513.1"/>
    <property type="molecule type" value="Genomic_DNA"/>
</dbReference>
<protein>
    <recommendedName>
        <fullName evidence="1">CHAT domain-containing protein</fullName>
    </recommendedName>
</protein>
<proteinExistence type="predicted"/>
<dbReference type="Proteomes" id="UP000620124">
    <property type="component" value="Unassembled WGS sequence"/>
</dbReference>
<evidence type="ECO:0000313" key="3">
    <source>
        <dbReference type="Proteomes" id="UP000620124"/>
    </source>
</evidence>
<dbReference type="OrthoDB" id="9991317at2759"/>
<reference evidence="2" key="1">
    <citation type="submission" date="2020-05" db="EMBL/GenBank/DDBJ databases">
        <title>Mycena genomes resolve the evolution of fungal bioluminescence.</title>
        <authorList>
            <person name="Tsai I.J."/>
        </authorList>
    </citation>
    <scope>NUCLEOTIDE SEQUENCE</scope>
    <source>
        <strain evidence="2">CCC161011</strain>
    </source>
</reference>